<dbReference type="AlphaFoldDB" id="A0A143HCE3"/>
<dbReference type="EMBL" id="CP014806">
    <property type="protein sequence ID" value="AMW99418.1"/>
    <property type="molecule type" value="Genomic_DNA"/>
</dbReference>
<sequence length="476" mass="54850">MEMLESLKNMKSISIFNENIERREFHKTMRDIASLSGVLNELSAKQMYQSPSEIIQFLRMLELLKLQAVGLAEAIDDEEMLLSRYCEYYQEGVAPSNERVKQIINTLSKHSWISKESTQLKLLDRGKRMIDSLIRLANDSLAYHMQDDISRLLYQAKRDTEISEAYDSQGVSGDHTLASMIQNLEDATDQIESRQLEFLADKNALPQLEKIHFLMMELDKKLSERLLEEEVLNQSPLISRGKSSLKKGTALSSSLLNKYNRFTLMKDTPLTGNISLEKVRQFIIAMYEPPNDSNIPNAHEILSFMEQGLYEDEVIDGIWLPIKFTAPISHLDIEESIDYLENYEPQISDEDIKQSEILFEELLINQDEIDEAFQEASWQMTKAMISTDNVEQYLENTEEAEVEQLIIESASPGWGDSIRTMLALSALVGNHRITEESKKAVQTYDKEWEWINDDDRKFTIKQYNPESKSVNDVAKS</sequence>
<dbReference type="OrthoDB" id="2505901at2"/>
<gene>
    <name evidence="1" type="ORF">ATY39_08015</name>
</gene>
<name>A0A143HCE3_9BACL</name>
<dbReference type="KEGG" id="rst:ATY39_08015"/>
<accession>A0A143HCE3</accession>
<evidence type="ECO:0000313" key="1">
    <source>
        <dbReference type="EMBL" id="AMW99418.1"/>
    </source>
</evidence>
<evidence type="ECO:0000313" key="2">
    <source>
        <dbReference type="Proteomes" id="UP000076021"/>
    </source>
</evidence>
<reference evidence="1 2" key="1">
    <citation type="journal article" date="2016" name="Genome Announc.">
        <title>Whole-Genome Sequence of Rummeliibacillus stabekisii Strain PP9 Isolated from Antarctic Soil.</title>
        <authorList>
            <person name="da Mota F.F."/>
            <person name="Vollu R.E."/>
            <person name="Jurelevicius D."/>
            <person name="Seldin L."/>
        </authorList>
    </citation>
    <scope>NUCLEOTIDE SEQUENCE [LARGE SCALE GENOMIC DNA]</scope>
    <source>
        <strain evidence="1 2">PP9</strain>
    </source>
</reference>
<protein>
    <submittedName>
        <fullName evidence="1">Uncharacterized protein</fullName>
    </submittedName>
</protein>
<dbReference type="Proteomes" id="UP000076021">
    <property type="component" value="Chromosome"/>
</dbReference>
<proteinExistence type="predicted"/>
<organism evidence="1 2">
    <name type="scientific">Rummeliibacillus stabekisii</name>
    <dbReference type="NCBI Taxonomy" id="241244"/>
    <lineage>
        <taxon>Bacteria</taxon>
        <taxon>Bacillati</taxon>
        <taxon>Bacillota</taxon>
        <taxon>Bacilli</taxon>
        <taxon>Bacillales</taxon>
        <taxon>Caryophanaceae</taxon>
        <taxon>Rummeliibacillus</taxon>
    </lineage>
</organism>
<keyword evidence="2" id="KW-1185">Reference proteome</keyword>
<reference evidence="2" key="2">
    <citation type="submission" date="2016-03" db="EMBL/GenBank/DDBJ databases">
        <authorList>
            <person name="Ploux O."/>
        </authorList>
    </citation>
    <scope>NUCLEOTIDE SEQUENCE [LARGE SCALE GENOMIC DNA]</scope>
    <source>
        <strain evidence="2">PP9</strain>
    </source>
</reference>
<dbReference type="STRING" id="241244.ATY39_08015"/>